<gene>
    <name evidence="6 7" type="primary">glsA</name>
    <name evidence="7" type="ORF">D3873_01410</name>
</gene>
<evidence type="ECO:0000256" key="6">
    <source>
        <dbReference type="HAMAP-Rule" id="MF_00313"/>
    </source>
</evidence>
<keyword evidence="6" id="KW-0007">Acetylation</keyword>
<evidence type="ECO:0000256" key="5">
    <source>
        <dbReference type="ARBA" id="ARBA00049534"/>
    </source>
</evidence>
<dbReference type="HAMAP" id="MF_00313">
    <property type="entry name" value="Glutaminase"/>
    <property type="match status" value="1"/>
</dbReference>
<dbReference type="GO" id="GO:0004359">
    <property type="term" value="F:glutaminase activity"/>
    <property type="evidence" value="ECO:0007669"/>
    <property type="project" value="UniProtKB-UniRule"/>
</dbReference>
<evidence type="ECO:0000313" key="8">
    <source>
        <dbReference type="Proteomes" id="UP000265725"/>
    </source>
</evidence>
<feature type="binding site" evidence="6">
    <location>
        <position position="260"/>
    </location>
    <ligand>
        <name>substrate</name>
    </ligand>
</feature>
<comment type="subunit">
    <text evidence="2 6">Homotetramer.</text>
</comment>
<evidence type="ECO:0000313" key="7">
    <source>
        <dbReference type="EMBL" id="AYC28591.1"/>
    </source>
</evidence>
<dbReference type="RefSeq" id="WP_119882336.1">
    <property type="nucleotide sequence ID" value="NZ_CP032418.1"/>
</dbReference>
<organism evidence="7 8">
    <name type="scientific">Paenisporosarcina cavernae</name>
    <dbReference type="NCBI Taxonomy" id="2320858"/>
    <lineage>
        <taxon>Bacteria</taxon>
        <taxon>Bacillati</taxon>
        <taxon>Bacillota</taxon>
        <taxon>Bacilli</taxon>
        <taxon>Bacillales</taxon>
        <taxon>Caryophanaceae</taxon>
        <taxon>Paenisporosarcina</taxon>
    </lineage>
</organism>
<dbReference type="PANTHER" id="PTHR12544">
    <property type="entry name" value="GLUTAMINASE"/>
    <property type="match status" value="1"/>
</dbReference>
<dbReference type="Gene3D" id="3.40.710.10">
    <property type="entry name" value="DD-peptidase/beta-lactamase superfamily"/>
    <property type="match status" value="1"/>
</dbReference>
<protein>
    <recommendedName>
        <fullName evidence="3 6">Glutaminase</fullName>
        <ecNumber evidence="3 6">3.5.1.2</ecNumber>
    </recommendedName>
</protein>
<comment type="catalytic activity">
    <reaction evidence="5 6">
        <text>L-glutamine + H2O = L-glutamate + NH4(+)</text>
        <dbReference type="Rhea" id="RHEA:15889"/>
        <dbReference type="ChEBI" id="CHEBI:15377"/>
        <dbReference type="ChEBI" id="CHEBI:28938"/>
        <dbReference type="ChEBI" id="CHEBI:29985"/>
        <dbReference type="ChEBI" id="CHEBI:58359"/>
        <dbReference type="EC" id="3.5.1.2"/>
    </reaction>
</comment>
<dbReference type="GO" id="GO:0006543">
    <property type="term" value="P:L-glutamine catabolic process"/>
    <property type="evidence" value="ECO:0007669"/>
    <property type="project" value="TreeGrafter"/>
</dbReference>
<keyword evidence="4 6" id="KW-0378">Hydrolase</keyword>
<evidence type="ECO:0000256" key="4">
    <source>
        <dbReference type="ARBA" id="ARBA00022801"/>
    </source>
</evidence>
<dbReference type="KEGG" id="paek:D3873_01410"/>
<reference evidence="8" key="1">
    <citation type="submission" date="2018-09" db="EMBL/GenBank/DDBJ databases">
        <authorList>
            <person name="Zhu H."/>
        </authorList>
    </citation>
    <scope>NUCLEOTIDE SEQUENCE [LARGE SCALE GENOMIC DNA]</scope>
    <source>
        <strain evidence="8">K2R23-3</strain>
    </source>
</reference>
<dbReference type="EC" id="3.5.1.2" evidence="3 6"/>
<dbReference type="PANTHER" id="PTHR12544:SF29">
    <property type="entry name" value="GLUTAMINASE"/>
    <property type="match status" value="1"/>
</dbReference>
<dbReference type="EMBL" id="CP032418">
    <property type="protein sequence ID" value="AYC28591.1"/>
    <property type="molecule type" value="Genomic_DNA"/>
</dbReference>
<feature type="binding site" evidence="6">
    <location>
        <position position="190"/>
    </location>
    <ligand>
        <name>substrate</name>
    </ligand>
</feature>
<feature type="binding site" evidence="6">
    <location>
        <position position="242"/>
    </location>
    <ligand>
        <name>substrate</name>
    </ligand>
</feature>
<dbReference type="Pfam" id="PF04960">
    <property type="entry name" value="Glutaminase"/>
    <property type="match status" value="1"/>
</dbReference>
<evidence type="ECO:0000256" key="1">
    <source>
        <dbReference type="ARBA" id="ARBA00011076"/>
    </source>
</evidence>
<dbReference type="SUPFAM" id="SSF56601">
    <property type="entry name" value="beta-lactamase/transpeptidase-like"/>
    <property type="match status" value="1"/>
</dbReference>
<accession>A0A385YQ60</accession>
<feature type="binding site" evidence="6">
    <location>
        <position position="167"/>
    </location>
    <ligand>
        <name>substrate</name>
    </ligand>
</feature>
<feature type="binding site" evidence="6">
    <location>
        <position position="160"/>
    </location>
    <ligand>
        <name>substrate</name>
    </ligand>
</feature>
<comment type="similarity">
    <text evidence="1 6">Belongs to the glutaminase family.</text>
</comment>
<dbReference type="OrthoDB" id="9788822at2"/>
<dbReference type="GO" id="GO:0006537">
    <property type="term" value="P:glutamate biosynthetic process"/>
    <property type="evidence" value="ECO:0007669"/>
    <property type="project" value="TreeGrafter"/>
</dbReference>
<dbReference type="Proteomes" id="UP000265725">
    <property type="component" value="Chromosome"/>
</dbReference>
<dbReference type="AlphaFoldDB" id="A0A385YQ60"/>
<dbReference type="InterPro" id="IPR015868">
    <property type="entry name" value="Glutaminase"/>
</dbReference>
<name>A0A385YQ60_9BACL</name>
<dbReference type="FunFam" id="3.40.710.10:FF:000005">
    <property type="entry name" value="Glutaminase"/>
    <property type="match status" value="1"/>
</dbReference>
<evidence type="ECO:0000256" key="2">
    <source>
        <dbReference type="ARBA" id="ARBA00011881"/>
    </source>
</evidence>
<dbReference type="NCBIfam" id="TIGR03814">
    <property type="entry name" value="Gln_ase"/>
    <property type="match status" value="1"/>
</dbReference>
<feature type="binding site" evidence="6">
    <location>
        <position position="63"/>
    </location>
    <ligand>
        <name>substrate</name>
    </ligand>
</feature>
<evidence type="ECO:0000256" key="3">
    <source>
        <dbReference type="ARBA" id="ARBA00012918"/>
    </source>
</evidence>
<sequence length="306" mass="33523">MINQQDVETFFHECHHTAKEGKVASYIPALARVNPDTFAISILTKNGEKLEYGDVRQTFTLQSISKVLAFLFALENFGEEKVFDKITLDPKGDPFNSIMGFQSTTEGNVYNPMINSGAIVICAMIAEEYGEQALSKVMSFIKKLTNDETIYVDVEVFDSEKSTAYRNRAIAYFLQDAGIIADTNVALDLYFQLCSIAVNVEAIARIGAILANKGYEPVSEIQMVSDSNVKMVNAYMLLSGMYDASSKFAIKVGVPAKSGVSGSILAVVTDKMGIGILSPPLDERGNSVAGIRLLKKLSDEWDLSIF</sequence>
<proteinExistence type="inferred from homology"/>
<feature type="binding site" evidence="6">
    <location>
        <position position="115"/>
    </location>
    <ligand>
        <name>substrate</name>
    </ligand>
</feature>
<keyword evidence="8" id="KW-1185">Reference proteome</keyword>
<dbReference type="InterPro" id="IPR012338">
    <property type="entry name" value="Beta-lactam/transpept-like"/>
</dbReference>